<reference evidence="2" key="2">
    <citation type="submission" date="2015-08" db="UniProtKB">
        <authorList>
            <consortium name="WormBaseParasite"/>
        </authorList>
    </citation>
    <scope>IDENTIFICATION</scope>
</reference>
<keyword evidence="1" id="KW-1185">Reference proteome</keyword>
<sequence length="83" mass="9323">MFTHLVNCFNGTGQEDSSYLYIVKKNEISGEAGMVLYRSVSYIDCDCVIVCKLMFLLSGFKQLVEDVPCVLDEAIEGMKIDEL</sequence>
<dbReference type="AlphaFoldDB" id="A0A0K0G2U7"/>
<organism evidence="1 2">
    <name type="scientific">Strongyloides venezuelensis</name>
    <name type="common">Threadworm</name>
    <dbReference type="NCBI Taxonomy" id="75913"/>
    <lineage>
        <taxon>Eukaryota</taxon>
        <taxon>Metazoa</taxon>
        <taxon>Ecdysozoa</taxon>
        <taxon>Nematoda</taxon>
        <taxon>Chromadorea</taxon>
        <taxon>Rhabditida</taxon>
        <taxon>Tylenchina</taxon>
        <taxon>Panagrolaimomorpha</taxon>
        <taxon>Strongyloidoidea</taxon>
        <taxon>Strongyloididae</taxon>
        <taxon>Strongyloides</taxon>
    </lineage>
</organism>
<reference evidence="1" key="1">
    <citation type="submission" date="2014-07" db="EMBL/GenBank/DDBJ databases">
        <authorList>
            <person name="Martin A.A"/>
            <person name="De Silva N."/>
        </authorList>
    </citation>
    <scope>NUCLEOTIDE SEQUENCE</scope>
</reference>
<proteinExistence type="predicted"/>
<evidence type="ECO:0000313" key="2">
    <source>
        <dbReference type="WBParaSite" id="SVE_1904800.1"/>
    </source>
</evidence>
<name>A0A0K0G2U7_STRVS</name>
<dbReference type="WBParaSite" id="SVE_1904800.1">
    <property type="protein sequence ID" value="SVE_1904800.1"/>
    <property type="gene ID" value="SVE_1904800"/>
</dbReference>
<accession>A0A0K0G2U7</accession>
<evidence type="ECO:0000313" key="1">
    <source>
        <dbReference type="Proteomes" id="UP000035680"/>
    </source>
</evidence>
<dbReference type="Proteomes" id="UP000035680">
    <property type="component" value="Unassembled WGS sequence"/>
</dbReference>
<protein>
    <submittedName>
        <fullName evidence="2">Uncharacterized protein</fullName>
    </submittedName>
</protein>